<dbReference type="RefSeq" id="WP_183824248.1">
    <property type="nucleotide sequence ID" value="NZ_JACHEU010000001.1"/>
</dbReference>
<dbReference type="InterPro" id="IPR051908">
    <property type="entry name" value="Ribosomal_N-acetyltransferase"/>
</dbReference>
<evidence type="ECO:0000313" key="2">
    <source>
        <dbReference type="EMBL" id="MBB6010684.1"/>
    </source>
</evidence>
<comment type="caution">
    <text evidence="2">The sequence shown here is derived from an EMBL/GenBank/DDBJ whole genome shotgun (WGS) entry which is preliminary data.</text>
</comment>
<evidence type="ECO:0000313" key="3">
    <source>
        <dbReference type="Proteomes" id="UP000533306"/>
    </source>
</evidence>
<dbReference type="Proteomes" id="UP000533306">
    <property type="component" value="Unassembled WGS sequence"/>
</dbReference>
<gene>
    <name evidence="2" type="ORF">HNR59_000029</name>
</gene>
<protein>
    <submittedName>
        <fullName evidence="2">RimJ/RimL family protein N-acetyltransferase</fullName>
    </submittedName>
</protein>
<dbReference type="GO" id="GO:1990189">
    <property type="term" value="F:protein N-terminal-serine acetyltransferase activity"/>
    <property type="evidence" value="ECO:0007669"/>
    <property type="project" value="TreeGrafter"/>
</dbReference>
<dbReference type="SUPFAM" id="SSF55729">
    <property type="entry name" value="Acyl-CoA N-acyltransferases (Nat)"/>
    <property type="match status" value="1"/>
</dbReference>
<dbReference type="InterPro" id="IPR016181">
    <property type="entry name" value="Acyl_CoA_acyltransferase"/>
</dbReference>
<dbReference type="PANTHER" id="PTHR43441">
    <property type="entry name" value="RIBOSOMAL-PROTEIN-SERINE ACETYLTRANSFERASE"/>
    <property type="match status" value="1"/>
</dbReference>
<evidence type="ECO:0000259" key="1">
    <source>
        <dbReference type="PROSITE" id="PS51186"/>
    </source>
</evidence>
<name>A0A7W9VSE9_9HYPH</name>
<keyword evidence="2" id="KW-0808">Transferase</keyword>
<dbReference type="GO" id="GO:0005737">
    <property type="term" value="C:cytoplasm"/>
    <property type="evidence" value="ECO:0007669"/>
    <property type="project" value="TreeGrafter"/>
</dbReference>
<organism evidence="2 3">
    <name type="scientific">Aquamicrobium lusatiense</name>
    <dbReference type="NCBI Taxonomy" id="89772"/>
    <lineage>
        <taxon>Bacteria</taxon>
        <taxon>Pseudomonadati</taxon>
        <taxon>Pseudomonadota</taxon>
        <taxon>Alphaproteobacteria</taxon>
        <taxon>Hyphomicrobiales</taxon>
        <taxon>Phyllobacteriaceae</taxon>
        <taxon>Aquamicrobium</taxon>
    </lineage>
</organism>
<reference evidence="2 3" key="1">
    <citation type="submission" date="2020-08" db="EMBL/GenBank/DDBJ databases">
        <title>Genomic Encyclopedia of Type Strains, Phase IV (KMG-IV): sequencing the most valuable type-strain genomes for metagenomic binning, comparative biology and taxonomic classification.</title>
        <authorList>
            <person name="Goeker M."/>
        </authorList>
    </citation>
    <scope>NUCLEOTIDE SEQUENCE [LARGE SCALE GENOMIC DNA]</scope>
    <source>
        <strain evidence="2 3">DSM 11099</strain>
    </source>
</reference>
<dbReference type="GO" id="GO:0008999">
    <property type="term" value="F:protein-N-terminal-alanine acetyltransferase activity"/>
    <property type="evidence" value="ECO:0007669"/>
    <property type="project" value="TreeGrafter"/>
</dbReference>
<sequence>MTIVAIDGPRIILRPFSATDADEAFFAITPNLTRFMSFDPPPSRAAFDAIWQAWLPAIADGSDLTFCIRHRDSGRFLGLAGLHDTQSAEPELGIWISESEHGHGYGREAVKVIARWATAALKPSSFRYPVAEQNLSSRRIAEALGGQVVDRETHPKYASVIYRVPPVASD</sequence>
<dbReference type="PANTHER" id="PTHR43441:SF10">
    <property type="entry name" value="ACETYLTRANSFERASE"/>
    <property type="match status" value="1"/>
</dbReference>
<dbReference type="InterPro" id="IPR000182">
    <property type="entry name" value="GNAT_dom"/>
</dbReference>
<accession>A0A7W9VSE9</accession>
<proteinExistence type="predicted"/>
<dbReference type="Gene3D" id="3.40.630.30">
    <property type="match status" value="1"/>
</dbReference>
<feature type="domain" description="N-acetyltransferase" evidence="1">
    <location>
        <begin position="11"/>
        <end position="167"/>
    </location>
</feature>
<keyword evidence="3" id="KW-1185">Reference proteome</keyword>
<dbReference type="AlphaFoldDB" id="A0A7W9VSE9"/>
<dbReference type="EMBL" id="JACHEU010000001">
    <property type="protein sequence ID" value="MBB6010684.1"/>
    <property type="molecule type" value="Genomic_DNA"/>
</dbReference>
<dbReference type="PROSITE" id="PS51186">
    <property type="entry name" value="GNAT"/>
    <property type="match status" value="1"/>
</dbReference>
<dbReference type="Pfam" id="PF13302">
    <property type="entry name" value="Acetyltransf_3"/>
    <property type="match status" value="1"/>
</dbReference>